<gene>
    <name evidence="3" type="ORF">M8C21_001783</name>
</gene>
<dbReference type="EMBL" id="JAMZMK010008978">
    <property type="protein sequence ID" value="KAI7737650.1"/>
    <property type="molecule type" value="Genomic_DNA"/>
</dbReference>
<dbReference type="Pfam" id="PF23247">
    <property type="entry name" value="LRR_RPS2"/>
    <property type="match status" value="1"/>
</dbReference>
<evidence type="ECO:0000313" key="4">
    <source>
        <dbReference type="Proteomes" id="UP001206925"/>
    </source>
</evidence>
<name>A0AAD5GCW5_AMBAR</name>
<dbReference type="PANTHER" id="PTHR33463">
    <property type="entry name" value="NB-ARC DOMAIN-CONTAINING PROTEIN-RELATED"/>
    <property type="match status" value="1"/>
</dbReference>
<dbReference type="Proteomes" id="UP001206925">
    <property type="component" value="Unassembled WGS sequence"/>
</dbReference>
<accession>A0AAD5GCW5</accession>
<feature type="non-terminal residue" evidence="3">
    <location>
        <position position="1"/>
    </location>
</feature>
<feature type="domain" description="Disease resistance protein At4g27190-like leucine-rich repeats" evidence="2">
    <location>
        <begin position="96"/>
        <end position="226"/>
    </location>
</feature>
<keyword evidence="1" id="KW-0611">Plant defense</keyword>
<evidence type="ECO:0000256" key="1">
    <source>
        <dbReference type="ARBA" id="ARBA00022821"/>
    </source>
</evidence>
<dbReference type="AlphaFoldDB" id="A0AAD5GCW5"/>
<dbReference type="PANTHER" id="PTHR33463:SF134">
    <property type="entry name" value="LEUCINE-RICH REPEAT DOMAIN, L DOMAIN-LIKE PROTEIN-RELATED"/>
    <property type="match status" value="1"/>
</dbReference>
<sequence length="327" mass="36911">MASEVVFPLLETLELDDLPNLKRFFLGMNDFLLPSLVNVMINDCDEWVMFTSGQLETPKIKYLHTSFGKHSVEHGFNFQTTFPTSSDPTISKGKPASFHNLIEINIQKRDVGTSIIPSHALLQLEKLQQITIESCKGVKEVFEVVAVEGSGFNASQIAVQIPNLTQVELDSLYDLKYLWKSNQWMVLEFPNLTTLSIQSCQRLEHVFTCSMAGSLVQLQHLSISHCYDMKMILKEEEECDAKVNEIVLPHLNSLILEVLPMLKGFCLGKMAFSLPALETLIINHCQAITVFTKGHVSTPELKVINTRFGKCDVRTDVNSFIETKQEE</sequence>
<protein>
    <recommendedName>
        <fullName evidence="2">Disease resistance protein At4g27190-like leucine-rich repeats domain-containing protein</fullName>
    </recommendedName>
</protein>
<dbReference type="SUPFAM" id="SSF52047">
    <property type="entry name" value="RNI-like"/>
    <property type="match status" value="2"/>
</dbReference>
<organism evidence="3 4">
    <name type="scientific">Ambrosia artemisiifolia</name>
    <name type="common">Common ragweed</name>
    <dbReference type="NCBI Taxonomy" id="4212"/>
    <lineage>
        <taxon>Eukaryota</taxon>
        <taxon>Viridiplantae</taxon>
        <taxon>Streptophyta</taxon>
        <taxon>Embryophyta</taxon>
        <taxon>Tracheophyta</taxon>
        <taxon>Spermatophyta</taxon>
        <taxon>Magnoliopsida</taxon>
        <taxon>eudicotyledons</taxon>
        <taxon>Gunneridae</taxon>
        <taxon>Pentapetalae</taxon>
        <taxon>asterids</taxon>
        <taxon>campanulids</taxon>
        <taxon>Asterales</taxon>
        <taxon>Asteraceae</taxon>
        <taxon>Asteroideae</taxon>
        <taxon>Heliantheae alliance</taxon>
        <taxon>Heliantheae</taxon>
        <taxon>Ambrosia</taxon>
    </lineage>
</organism>
<evidence type="ECO:0000313" key="3">
    <source>
        <dbReference type="EMBL" id="KAI7737650.1"/>
    </source>
</evidence>
<dbReference type="InterPro" id="IPR050905">
    <property type="entry name" value="Plant_NBS-LRR"/>
</dbReference>
<comment type="caution">
    <text evidence="3">The sequence shown here is derived from an EMBL/GenBank/DDBJ whole genome shotgun (WGS) entry which is preliminary data.</text>
</comment>
<keyword evidence="4" id="KW-1185">Reference proteome</keyword>
<reference evidence="3" key="1">
    <citation type="submission" date="2022-06" db="EMBL/GenBank/DDBJ databases">
        <title>Uncovering the hologenomic basis of an extraordinary plant invasion.</title>
        <authorList>
            <person name="Bieker V.C."/>
            <person name="Martin M.D."/>
            <person name="Gilbert T."/>
            <person name="Hodgins K."/>
            <person name="Battlay P."/>
            <person name="Petersen B."/>
            <person name="Wilson J."/>
        </authorList>
    </citation>
    <scope>NUCLEOTIDE SEQUENCE</scope>
    <source>
        <strain evidence="3">AA19_3_7</strain>
        <tissue evidence="3">Leaf</tissue>
    </source>
</reference>
<proteinExistence type="predicted"/>
<dbReference type="InterPro" id="IPR032675">
    <property type="entry name" value="LRR_dom_sf"/>
</dbReference>
<dbReference type="InterPro" id="IPR057135">
    <property type="entry name" value="At4g27190-like_LRR"/>
</dbReference>
<dbReference type="Gene3D" id="3.80.10.10">
    <property type="entry name" value="Ribonuclease Inhibitor"/>
    <property type="match status" value="1"/>
</dbReference>
<evidence type="ECO:0000259" key="2">
    <source>
        <dbReference type="Pfam" id="PF23247"/>
    </source>
</evidence>